<protein>
    <submittedName>
        <fullName evidence="1">Uncharacterized protein</fullName>
    </submittedName>
</protein>
<dbReference type="STRING" id="568860.SAMN05421811_127154"/>
<dbReference type="Proteomes" id="UP000199361">
    <property type="component" value="Unassembled WGS sequence"/>
</dbReference>
<sequence>MNVVFSYGMGANGTAALLRLLFEPATRPPELADDLSNLIVITAQTGDEFLDTAVMVEQHIYPLLAARRVRTVQVARAGHYERDGIVVLDDTREPILCLTSGAYALLEEMTSTATVPQSKDRKHSQKFKGWVIDQWLKTNIGDEPYLHVMGYDVSEPDRVAGDLALGLPNKIPWYPLVDWGWDWDACERYIFARLGVRWKRSHCVECPFAFSVTKGGRARTIPRLLAHPHQAMDALTMEYLAVACNPKQGLIAGKEQLYDLIADWPGGPILLKLFHHHLDAAEWAVYDVQRGFGRKPDDPMKRGQPARSMRPLITGSRTDMLAHLERAAGLLGRRLETDGRHWRVWWRRRGIYFPTVEHLLTAAPALAQHKTNSSFPKLWREGLKATRQLELAI</sequence>
<dbReference type="EMBL" id="FOHX01000027">
    <property type="protein sequence ID" value="SEU46831.1"/>
    <property type="molecule type" value="Genomic_DNA"/>
</dbReference>
<gene>
    <name evidence="1" type="ORF">SAMN05421811_127154</name>
</gene>
<name>A0A1I0LVT6_9ACTN</name>
<keyword evidence="2" id="KW-1185">Reference proteome</keyword>
<reference evidence="1 2" key="1">
    <citation type="submission" date="2016-10" db="EMBL/GenBank/DDBJ databases">
        <authorList>
            <person name="de Groot N.N."/>
        </authorList>
    </citation>
    <scope>NUCLEOTIDE SEQUENCE [LARGE SCALE GENOMIC DNA]</scope>
    <source>
        <strain evidence="1 2">CGMCC 4.5598</strain>
    </source>
</reference>
<organism evidence="1 2">
    <name type="scientific">Nonomuraea wenchangensis</name>
    <dbReference type="NCBI Taxonomy" id="568860"/>
    <lineage>
        <taxon>Bacteria</taxon>
        <taxon>Bacillati</taxon>
        <taxon>Actinomycetota</taxon>
        <taxon>Actinomycetes</taxon>
        <taxon>Streptosporangiales</taxon>
        <taxon>Streptosporangiaceae</taxon>
        <taxon>Nonomuraea</taxon>
    </lineage>
</organism>
<dbReference type="AlphaFoldDB" id="A0A1I0LVT6"/>
<accession>A0A1I0LVT6</accession>
<evidence type="ECO:0000313" key="2">
    <source>
        <dbReference type="Proteomes" id="UP000199361"/>
    </source>
</evidence>
<proteinExistence type="predicted"/>
<evidence type="ECO:0000313" key="1">
    <source>
        <dbReference type="EMBL" id="SEU46831.1"/>
    </source>
</evidence>